<dbReference type="SUPFAM" id="SSF55781">
    <property type="entry name" value="GAF domain-like"/>
    <property type="match status" value="1"/>
</dbReference>
<feature type="domain" description="IclR-ED" evidence="5">
    <location>
        <begin position="66"/>
        <end position="253"/>
    </location>
</feature>
<feature type="domain" description="HTH iclR-type" evidence="4">
    <location>
        <begin position="3"/>
        <end position="65"/>
    </location>
</feature>
<dbReference type="HOGENOM" id="CLU_062618_6_1_5"/>
<dbReference type="Gene3D" id="3.30.450.40">
    <property type="match status" value="1"/>
</dbReference>
<dbReference type="FunFam" id="1.10.10.10:FF:000056">
    <property type="entry name" value="IclR family transcriptional regulator"/>
    <property type="match status" value="1"/>
</dbReference>
<dbReference type="OrthoDB" id="9807558at2"/>
<dbReference type="GO" id="GO:0003677">
    <property type="term" value="F:DNA binding"/>
    <property type="evidence" value="ECO:0007669"/>
    <property type="project" value="UniProtKB-KW"/>
</dbReference>
<dbReference type="Pfam" id="PF01614">
    <property type="entry name" value="IclR_C"/>
    <property type="match status" value="1"/>
</dbReference>
<dbReference type="RefSeq" id="WP_038689072.1">
    <property type="nucleotide sequence ID" value="NZ_CP006986.1"/>
</dbReference>
<evidence type="ECO:0000256" key="1">
    <source>
        <dbReference type="ARBA" id="ARBA00023015"/>
    </source>
</evidence>
<dbReference type="SUPFAM" id="SSF46785">
    <property type="entry name" value="Winged helix' DNA-binding domain"/>
    <property type="match status" value="1"/>
</dbReference>
<accession>A0A060I119</accession>
<dbReference type="GO" id="GO:0045892">
    <property type="term" value="P:negative regulation of DNA-templated transcription"/>
    <property type="evidence" value="ECO:0007669"/>
    <property type="project" value="TreeGrafter"/>
</dbReference>
<evidence type="ECO:0000313" key="6">
    <source>
        <dbReference type="EMBL" id="AIC27434.1"/>
    </source>
</evidence>
<dbReference type="Pfam" id="PF09339">
    <property type="entry name" value="HTH_IclR"/>
    <property type="match status" value="1"/>
</dbReference>
<dbReference type="InterPro" id="IPR029016">
    <property type="entry name" value="GAF-like_dom_sf"/>
</dbReference>
<evidence type="ECO:0000259" key="4">
    <source>
        <dbReference type="PROSITE" id="PS51077"/>
    </source>
</evidence>
<keyword evidence="1" id="KW-0805">Transcription regulation</keyword>
<dbReference type="EMBL" id="CP006986">
    <property type="protein sequence ID" value="AIC27434.1"/>
    <property type="molecule type" value="Genomic_DNA"/>
</dbReference>
<dbReference type="SMART" id="SM00346">
    <property type="entry name" value="HTH_ICLR"/>
    <property type="match status" value="1"/>
</dbReference>
<sequence length="259" mass="28312">MSQLVIDRLLDVLELLVEHPHGISLSEISRRCDIPKGAAHRLVTSMVERGYLEQDASSEWYRLTLKTSGLGFRFLAESGLTDVTQPILNRLGQQTKELSRLAVVQGQSLMWVAKAQGSPLALRYDPDIGTPVVLHATAVGRAWLSTLDEEEAVGIVLKAGFEVPARFNRNIITNAADLRAELAATRRRGYGLAIEEGEVNTVAFAVPVTIPNGKSVGTLSIAGPIMRLTADRYEEIADSLTKSARELAQIWPLRQFVGA</sequence>
<dbReference type="InterPro" id="IPR036390">
    <property type="entry name" value="WH_DNA-bd_sf"/>
</dbReference>
<dbReference type="PROSITE" id="PS51078">
    <property type="entry name" value="ICLR_ED"/>
    <property type="match status" value="1"/>
</dbReference>
<evidence type="ECO:0000256" key="3">
    <source>
        <dbReference type="ARBA" id="ARBA00023163"/>
    </source>
</evidence>
<dbReference type="GO" id="GO:0003700">
    <property type="term" value="F:DNA-binding transcription factor activity"/>
    <property type="evidence" value="ECO:0007669"/>
    <property type="project" value="TreeGrafter"/>
</dbReference>
<dbReference type="KEGG" id="rei:IE4771_CH02327"/>
<keyword evidence="2" id="KW-0238">DNA-binding</keyword>
<dbReference type="InterPro" id="IPR050707">
    <property type="entry name" value="HTH_MetabolicPath_Reg"/>
</dbReference>
<organism evidence="6 7">
    <name type="scientific">Rhizobium etli bv. mimosae str. IE4771</name>
    <dbReference type="NCBI Taxonomy" id="1432050"/>
    <lineage>
        <taxon>Bacteria</taxon>
        <taxon>Pseudomonadati</taxon>
        <taxon>Pseudomonadota</taxon>
        <taxon>Alphaproteobacteria</taxon>
        <taxon>Hyphomicrobiales</taxon>
        <taxon>Rhizobiaceae</taxon>
        <taxon>Rhizobium/Agrobacterium group</taxon>
        <taxon>Rhizobium</taxon>
    </lineage>
</organism>
<gene>
    <name evidence="6" type="ORF">IE4771_CH02327</name>
</gene>
<dbReference type="InterPro" id="IPR005471">
    <property type="entry name" value="Tscrpt_reg_IclR_N"/>
</dbReference>
<name>A0A060I119_RHIET</name>
<evidence type="ECO:0000259" key="5">
    <source>
        <dbReference type="PROSITE" id="PS51078"/>
    </source>
</evidence>
<dbReference type="Proteomes" id="UP000027180">
    <property type="component" value="Chromosome"/>
</dbReference>
<dbReference type="PANTHER" id="PTHR30136:SF35">
    <property type="entry name" value="HTH-TYPE TRANSCRIPTIONAL REGULATOR RV1719"/>
    <property type="match status" value="1"/>
</dbReference>
<dbReference type="Gene3D" id="1.10.10.10">
    <property type="entry name" value="Winged helix-like DNA-binding domain superfamily/Winged helix DNA-binding domain"/>
    <property type="match status" value="1"/>
</dbReference>
<proteinExistence type="predicted"/>
<dbReference type="InterPro" id="IPR014757">
    <property type="entry name" value="Tscrpt_reg_IclR_C"/>
</dbReference>
<evidence type="ECO:0000313" key="7">
    <source>
        <dbReference type="Proteomes" id="UP000027180"/>
    </source>
</evidence>
<dbReference type="PANTHER" id="PTHR30136">
    <property type="entry name" value="HELIX-TURN-HELIX TRANSCRIPTIONAL REGULATOR, ICLR FAMILY"/>
    <property type="match status" value="1"/>
</dbReference>
<protein>
    <submittedName>
        <fullName evidence="6">IclR family transcriptional regulator protein</fullName>
    </submittedName>
</protein>
<dbReference type="InterPro" id="IPR036388">
    <property type="entry name" value="WH-like_DNA-bd_sf"/>
</dbReference>
<keyword evidence="3" id="KW-0804">Transcription</keyword>
<dbReference type="PROSITE" id="PS51077">
    <property type="entry name" value="HTH_ICLR"/>
    <property type="match status" value="1"/>
</dbReference>
<evidence type="ECO:0000256" key="2">
    <source>
        <dbReference type="ARBA" id="ARBA00023125"/>
    </source>
</evidence>
<reference evidence="6 7" key="1">
    <citation type="submission" date="2013-12" db="EMBL/GenBank/DDBJ databases">
        <title>Complete genome sequence of Rhizobium etli bv. mimosae IE4771.</title>
        <authorList>
            <person name="Bustos P."/>
            <person name="Santamaria R.I."/>
            <person name="Lozano L."/>
            <person name="Ormeno-Orrillo E."/>
            <person name="Rogel M.A."/>
            <person name="Romero D."/>
            <person name="Cevallos M.A."/>
            <person name="Martinez-Romero E."/>
            <person name="Gonzalez V."/>
        </authorList>
    </citation>
    <scope>NUCLEOTIDE SEQUENCE [LARGE SCALE GENOMIC DNA]</scope>
    <source>
        <strain evidence="6 7">IE4771</strain>
    </source>
</reference>
<dbReference type="AlphaFoldDB" id="A0A060I119"/>